<gene>
    <name evidence="2" type="ORF">QBC33DRAFT_602694</name>
</gene>
<protein>
    <recommendedName>
        <fullName evidence="4">Secondary alcohol dehydrogenase</fullName>
    </recommendedName>
</protein>
<comment type="caution">
    <text evidence="2">The sequence shown here is derived from an EMBL/GenBank/DDBJ whole genome shotgun (WGS) entry which is preliminary data.</text>
</comment>
<evidence type="ECO:0000313" key="2">
    <source>
        <dbReference type="EMBL" id="KAK1769881.1"/>
    </source>
</evidence>
<feature type="compositionally biased region" description="Basic and acidic residues" evidence="1">
    <location>
        <begin position="215"/>
        <end position="229"/>
    </location>
</feature>
<proteinExistence type="predicted"/>
<feature type="compositionally biased region" description="Acidic residues" evidence="1">
    <location>
        <begin position="230"/>
        <end position="241"/>
    </location>
</feature>
<evidence type="ECO:0000313" key="3">
    <source>
        <dbReference type="Proteomes" id="UP001244011"/>
    </source>
</evidence>
<evidence type="ECO:0008006" key="4">
    <source>
        <dbReference type="Google" id="ProtNLM"/>
    </source>
</evidence>
<dbReference type="Proteomes" id="UP001244011">
    <property type="component" value="Unassembled WGS sequence"/>
</dbReference>
<organism evidence="2 3">
    <name type="scientific">Phialemonium atrogriseum</name>
    <dbReference type="NCBI Taxonomy" id="1093897"/>
    <lineage>
        <taxon>Eukaryota</taxon>
        <taxon>Fungi</taxon>
        <taxon>Dikarya</taxon>
        <taxon>Ascomycota</taxon>
        <taxon>Pezizomycotina</taxon>
        <taxon>Sordariomycetes</taxon>
        <taxon>Sordariomycetidae</taxon>
        <taxon>Cephalothecales</taxon>
        <taxon>Cephalothecaceae</taxon>
        <taxon>Phialemonium</taxon>
    </lineage>
</organism>
<sequence>MSFDALPITPARFAEAIKDLSLTTLHLKVLELRNSIAHLDYSNEQLRPFAEGTAEGAASSPPGEPDPDCADAIRENEAVIARMQERIGLVRAEVEARGLGWTEFQSKEEADAEAAAAAAAAAAASSAAAAAATVADGALVNGHSGVEADSVPSLSAAAAAASAADGADGAEEERHSAWADGTFQTGTIRNGEVHLDGPMGQQGRTRGGGGSLTDEELRRRLEQRMRELGMDNDDDEGGMHL</sequence>
<reference evidence="2" key="1">
    <citation type="submission" date="2023-06" db="EMBL/GenBank/DDBJ databases">
        <title>Genome-scale phylogeny and comparative genomics of the fungal order Sordariales.</title>
        <authorList>
            <consortium name="Lawrence Berkeley National Laboratory"/>
            <person name="Hensen N."/>
            <person name="Bonometti L."/>
            <person name="Westerberg I."/>
            <person name="Brannstrom I.O."/>
            <person name="Guillou S."/>
            <person name="Cros-Aarteil S."/>
            <person name="Calhoun S."/>
            <person name="Haridas S."/>
            <person name="Kuo A."/>
            <person name="Mondo S."/>
            <person name="Pangilinan J."/>
            <person name="Riley R."/>
            <person name="Labutti K."/>
            <person name="Andreopoulos B."/>
            <person name="Lipzen A."/>
            <person name="Chen C."/>
            <person name="Yanf M."/>
            <person name="Daum C."/>
            <person name="Ng V."/>
            <person name="Clum A."/>
            <person name="Steindorff A."/>
            <person name="Ohm R."/>
            <person name="Martin F."/>
            <person name="Silar P."/>
            <person name="Natvig D."/>
            <person name="Lalanne C."/>
            <person name="Gautier V."/>
            <person name="Ament-Velasquez S.L."/>
            <person name="Kruys A."/>
            <person name="Hutchinson M.I."/>
            <person name="Powell A.J."/>
            <person name="Barry K."/>
            <person name="Miller A.N."/>
            <person name="Grigoriev I.V."/>
            <person name="Debuchy R."/>
            <person name="Gladieux P."/>
            <person name="Thoren M.H."/>
            <person name="Johannesson H."/>
        </authorList>
    </citation>
    <scope>NUCLEOTIDE SEQUENCE</scope>
    <source>
        <strain evidence="2">8032-3</strain>
    </source>
</reference>
<dbReference type="RefSeq" id="XP_060286094.1">
    <property type="nucleotide sequence ID" value="XM_060432157.1"/>
</dbReference>
<feature type="region of interest" description="Disordered" evidence="1">
    <location>
        <begin position="164"/>
        <end position="241"/>
    </location>
</feature>
<dbReference type="PANTHER" id="PTHR40422">
    <property type="entry name" value="TRANSLATION MACHINERY-ASSOCIATED PROTEIN 17"/>
    <property type="match status" value="1"/>
</dbReference>
<dbReference type="AlphaFoldDB" id="A0AAJ0C8Z2"/>
<accession>A0AAJ0C8Z2</accession>
<keyword evidence="3" id="KW-1185">Reference proteome</keyword>
<dbReference type="GeneID" id="85315344"/>
<dbReference type="GO" id="GO:0030674">
    <property type="term" value="F:protein-macromolecule adaptor activity"/>
    <property type="evidence" value="ECO:0007669"/>
    <property type="project" value="TreeGrafter"/>
</dbReference>
<dbReference type="InterPro" id="IPR038966">
    <property type="entry name" value="TMA17"/>
</dbReference>
<evidence type="ECO:0000256" key="1">
    <source>
        <dbReference type="SAM" id="MobiDB-lite"/>
    </source>
</evidence>
<dbReference type="EMBL" id="MU839001">
    <property type="protein sequence ID" value="KAK1769881.1"/>
    <property type="molecule type" value="Genomic_DNA"/>
</dbReference>
<dbReference type="GO" id="GO:0070682">
    <property type="term" value="P:proteasome regulatory particle assembly"/>
    <property type="evidence" value="ECO:0007669"/>
    <property type="project" value="InterPro"/>
</dbReference>
<dbReference type="PANTHER" id="PTHR40422:SF1">
    <property type="entry name" value="TRANSLATION MACHINERY-ASSOCIATED PROTEIN 17"/>
    <property type="match status" value="1"/>
</dbReference>
<name>A0AAJ0C8Z2_9PEZI</name>